<feature type="domain" description="Purine catabolism PurC-like" evidence="1">
    <location>
        <begin position="2"/>
        <end position="73"/>
    </location>
</feature>
<dbReference type="InterPro" id="IPR051448">
    <property type="entry name" value="CdaR-like_regulators"/>
</dbReference>
<dbReference type="InterPro" id="IPR012914">
    <property type="entry name" value="PucR_dom"/>
</dbReference>
<evidence type="ECO:0000259" key="2">
    <source>
        <dbReference type="Pfam" id="PF13556"/>
    </source>
</evidence>
<dbReference type="Gene3D" id="1.10.10.2840">
    <property type="entry name" value="PucR C-terminal helix-turn-helix domain"/>
    <property type="match status" value="1"/>
</dbReference>
<dbReference type="Pfam" id="PF07905">
    <property type="entry name" value="PucR"/>
    <property type="match status" value="1"/>
</dbReference>
<feature type="domain" description="PucR C-terminal helix-turn-helix" evidence="2">
    <location>
        <begin position="350"/>
        <end position="408"/>
    </location>
</feature>
<dbReference type="InterPro" id="IPR025736">
    <property type="entry name" value="PucR_C-HTH_dom"/>
</dbReference>
<dbReference type="PANTHER" id="PTHR33744:SF1">
    <property type="entry name" value="DNA-BINDING TRANSCRIPTIONAL ACTIVATOR ADER"/>
    <property type="match status" value="1"/>
</dbReference>
<name>A0ABT9TN18_PAENI</name>
<dbReference type="Proteomes" id="UP001244563">
    <property type="component" value="Unassembled WGS sequence"/>
</dbReference>
<dbReference type="Pfam" id="PF13556">
    <property type="entry name" value="HTH_30"/>
    <property type="match status" value="1"/>
</dbReference>
<evidence type="ECO:0000313" key="4">
    <source>
        <dbReference type="Proteomes" id="UP001244563"/>
    </source>
</evidence>
<protein>
    <submittedName>
        <fullName evidence="3">Purine catabolism regulator</fullName>
    </submittedName>
</protein>
<dbReference type="InterPro" id="IPR042070">
    <property type="entry name" value="PucR_C-HTH_sf"/>
</dbReference>
<dbReference type="PANTHER" id="PTHR33744">
    <property type="entry name" value="CARBOHYDRATE DIACID REGULATOR"/>
    <property type="match status" value="1"/>
</dbReference>
<gene>
    <name evidence="3" type="ORF">J2T10_002726</name>
</gene>
<organism evidence="3 4">
    <name type="scientific">Paenarthrobacter nicotinovorans</name>
    <name type="common">Arthrobacter nicotinovorans</name>
    <dbReference type="NCBI Taxonomy" id="29320"/>
    <lineage>
        <taxon>Bacteria</taxon>
        <taxon>Bacillati</taxon>
        <taxon>Actinomycetota</taxon>
        <taxon>Actinomycetes</taxon>
        <taxon>Micrococcales</taxon>
        <taxon>Micrococcaceae</taxon>
        <taxon>Paenarthrobacter</taxon>
    </lineage>
</organism>
<dbReference type="EMBL" id="JAUSSW010000007">
    <property type="protein sequence ID" value="MDQ0103069.1"/>
    <property type="molecule type" value="Genomic_DNA"/>
</dbReference>
<proteinExistence type="predicted"/>
<reference evidence="3 4" key="1">
    <citation type="submission" date="2023-07" db="EMBL/GenBank/DDBJ databases">
        <title>Sorghum-associated microbial communities from plants grown in Nebraska, USA.</title>
        <authorList>
            <person name="Schachtman D."/>
        </authorList>
    </citation>
    <scope>NUCLEOTIDE SEQUENCE [LARGE SCALE GENOMIC DNA]</scope>
    <source>
        <strain evidence="3 4">CC523</strain>
    </source>
</reference>
<keyword evidence="4" id="KW-1185">Reference proteome</keyword>
<evidence type="ECO:0000259" key="1">
    <source>
        <dbReference type="Pfam" id="PF07905"/>
    </source>
</evidence>
<comment type="caution">
    <text evidence="3">The sequence shown here is derived from an EMBL/GenBank/DDBJ whole genome shotgun (WGS) entry which is preliminary data.</text>
</comment>
<sequence length="417" mass="45150">MTVGLCVPREAEEQRDFVRRLDEAGLAGVALGDHPSLPPLSQQLLDEADLRGFPVLFTNEETPFAAIGRTVAAATASTQTLQVLKLSKLYQLSTYARADPKRLMDDLQALFRARLRVLDTQTGLTIIEGPLLATMSAKARERSYSLPGEAKVKLRITEFPGEEISSFLLIHVLQVIDVAVSQLLSSIRGRAERSAHTLEALLEGRIPDNLDAVLTPGAIAAGYQMVAIATDQGPKAARAVSIGGMPVLAGPGRNSFFLLMPEKIRKDVRQLLEGLGIRAAASSTHIDLRDAKFAAGEAHKVLSSGGANHQWLDFAGVPISLLTRSRKEASAIVQQVLGDLAAPDAKTSALRETLFAFLANDRRWNETATELGIHRQTLSYRLAKIKDITGRDTSSSADLSAFWLAYQAWASYSPTSD</sequence>
<accession>A0ABT9TN18</accession>
<evidence type="ECO:0000313" key="3">
    <source>
        <dbReference type="EMBL" id="MDQ0103069.1"/>
    </source>
</evidence>